<dbReference type="PANTHER" id="PTHR30566">
    <property type="entry name" value="YNAI-RELATED MECHANOSENSITIVE ION CHANNEL"/>
    <property type="match status" value="1"/>
</dbReference>
<dbReference type="EMBL" id="PKGU01000003">
    <property type="protein sequence ID" value="PKZ15041.1"/>
    <property type="molecule type" value="Genomic_DNA"/>
</dbReference>
<dbReference type="SUPFAM" id="SSF50182">
    <property type="entry name" value="Sm-like ribonucleoproteins"/>
    <property type="match status" value="1"/>
</dbReference>
<dbReference type="InterPro" id="IPR049142">
    <property type="entry name" value="MS_channel_1st"/>
</dbReference>
<keyword evidence="4 7" id="KW-0812">Transmembrane</keyword>
<dbReference type="RefSeq" id="WP_021617565.1">
    <property type="nucleotide sequence ID" value="NZ_JASODL010000003.1"/>
</dbReference>
<dbReference type="Gene3D" id="2.30.30.60">
    <property type="match status" value="1"/>
</dbReference>
<comment type="caution">
    <text evidence="10">The sequence shown here is derived from an EMBL/GenBank/DDBJ whole genome shotgun (WGS) entry which is preliminary data.</text>
</comment>
<evidence type="ECO:0000259" key="8">
    <source>
        <dbReference type="Pfam" id="PF00924"/>
    </source>
</evidence>
<dbReference type="SUPFAM" id="SSF82861">
    <property type="entry name" value="Mechanosensitive channel protein MscS (YggB), transmembrane region"/>
    <property type="match status" value="1"/>
</dbReference>
<feature type="transmembrane region" description="Helical" evidence="7">
    <location>
        <begin position="49"/>
        <end position="72"/>
    </location>
</feature>
<evidence type="ECO:0000256" key="1">
    <source>
        <dbReference type="ARBA" id="ARBA00004651"/>
    </source>
</evidence>
<evidence type="ECO:0000256" key="7">
    <source>
        <dbReference type="SAM" id="Phobius"/>
    </source>
</evidence>
<protein>
    <submittedName>
        <fullName evidence="10">Transporter</fullName>
    </submittedName>
</protein>
<dbReference type="PANTHER" id="PTHR30566:SF5">
    <property type="entry name" value="MECHANOSENSITIVE ION CHANNEL PROTEIN 1, MITOCHONDRIAL-RELATED"/>
    <property type="match status" value="1"/>
</dbReference>
<dbReference type="GO" id="GO:0055085">
    <property type="term" value="P:transmembrane transport"/>
    <property type="evidence" value="ECO:0007669"/>
    <property type="project" value="InterPro"/>
</dbReference>
<evidence type="ECO:0000256" key="2">
    <source>
        <dbReference type="ARBA" id="ARBA00008017"/>
    </source>
</evidence>
<accession>A0A2I1J5V9</accession>
<dbReference type="AlphaFoldDB" id="A0A2I1J5V9"/>
<feature type="domain" description="Mechanosensitive ion channel transmembrane helices 2/3" evidence="9">
    <location>
        <begin position="58"/>
        <end position="99"/>
    </location>
</feature>
<organism evidence="10 11">
    <name type="scientific">Alloscardovia omnicolens</name>
    <dbReference type="NCBI Taxonomy" id="419015"/>
    <lineage>
        <taxon>Bacteria</taxon>
        <taxon>Bacillati</taxon>
        <taxon>Actinomycetota</taxon>
        <taxon>Actinomycetes</taxon>
        <taxon>Bifidobacteriales</taxon>
        <taxon>Bifidobacteriaceae</taxon>
        <taxon>Alloscardovia</taxon>
    </lineage>
</organism>
<feature type="domain" description="Mechanosensitive ion channel MscS" evidence="8">
    <location>
        <begin position="100"/>
        <end position="161"/>
    </location>
</feature>
<dbReference type="GO" id="GO:0005886">
    <property type="term" value="C:plasma membrane"/>
    <property type="evidence" value="ECO:0007669"/>
    <property type="project" value="UniProtKB-SubCell"/>
</dbReference>
<evidence type="ECO:0000256" key="3">
    <source>
        <dbReference type="ARBA" id="ARBA00022475"/>
    </source>
</evidence>
<dbReference type="Gene3D" id="1.10.287.1260">
    <property type="match status" value="1"/>
</dbReference>
<name>A0A2I1J5V9_9BIFI</name>
<keyword evidence="5 7" id="KW-1133">Transmembrane helix</keyword>
<comment type="subcellular location">
    <subcellularLocation>
        <location evidence="1">Cell membrane</location>
        <topology evidence="1">Multi-pass membrane protein</topology>
    </subcellularLocation>
</comment>
<feature type="transmembrane region" description="Helical" evidence="7">
    <location>
        <begin position="78"/>
        <end position="98"/>
    </location>
</feature>
<sequence length="331" mass="35831">MNNIIKFLTNWVNNQTDRFIFLAITIVVTALISHFVAKAMHALLDRSPLPSASLFINVTRSALWVIAFIIVLKPVFGIEANSLITALGVGGVAISLGMQDTISNIISGFGLMAGRVIKPGDRVVINNIHGTVKDVTWRHTVVIERNGNEMWIPNSVLNTASLEKILRSNEAYTTLRILLKPSIDVRSTVADIVRTVQTATLNYSLKGTTPTVRLVSFTAYGIEANVVLYAKERTAYSVIHDSAARALAGKPYLASALPDSGEPTASTVPLDNIQLPDLVSTQILRTPLVDNAMEGASAAKKKVVDTGVTTVVQKPVEFPAPERCKKNSSEE</sequence>
<evidence type="ECO:0000259" key="9">
    <source>
        <dbReference type="Pfam" id="PF21088"/>
    </source>
</evidence>
<dbReference type="Pfam" id="PF21088">
    <property type="entry name" value="MS_channel_1st"/>
    <property type="match status" value="1"/>
</dbReference>
<dbReference type="InterPro" id="IPR010920">
    <property type="entry name" value="LSM_dom_sf"/>
</dbReference>
<dbReference type="InterPro" id="IPR011014">
    <property type="entry name" value="MscS_channel_TM-2"/>
</dbReference>
<evidence type="ECO:0000256" key="5">
    <source>
        <dbReference type="ARBA" id="ARBA00022989"/>
    </source>
</evidence>
<feature type="transmembrane region" description="Helical" evidence="7">
    <location>
        <begin position="19"/>
        <end position="37"/>
    </location>
</feature>
<dbReference type="Pfam" id="PF00924">
    <property type="entry name" value="MS_channel_2nd"/>
    <property type="match status" value="1"/>
</dbReference>
<evidence type="ECO:0000256" key="4">
    <source>
        <dbReference type="ARBA" id="ARBA00022692"/>
    </source>
</evidence>
<evidence type="ECO:0000313" key="10">
    <source>
        <dbReference type="EMBL" id="PKZ15041.1"/>
    </source>
</evidence>
<evidence type="ECO:0000313" key="11">
    <source>
        <dbReference type="Proteomes" id="UP000242263"/>
    </source>
</evidence>
<evidence type="ECO:0000256" key="6">
    <source>
        <dbReference type="ARBA" id="ARBA00023136"/>
    </source>
</evidence>
<comment type="similarity">
    <text evidence="2">Belongs to the MscS (TC 1.A.23) family.</text>
</comment>
<keyword evidence="6 7" id="KW-0472">Membrane</keyword>
<reference evidence="10 11" key="1">
    <citation type="submission" date="2017-12" db="EMBL/GenBank/DDBJ databases">
        <title>Phylogenetic diversity of female urinary microbiome.</title>
        <authorList>
            <person name="Thomas-White K."/>
            <person name="Wolfe A.J."/>
        </authorList>
    </citation>
    <scope>NUCLEOTIDE SEQUENCE [LARGE SCALE GENOMIC DNA]</scope>
    <source>
        <strain evidence="10 11">UMB0064</strain>
    </source>
</reference>
<gene>
    <name evidence="10" type="ORF">CYJ32_05985</name>
</gene>
<proteinExistence type="inferred from homology"/>
<dbReference type="InterPro" id="IPR023408">
    <property type="entry name" value="MscS_beta-dom_sf"/>
</dbReference>
<dbReference type="InterPro" id="IPR006685">
    <property type="entry name" value="MscS_channel_2nd"/>
</dbReference>
<keyword evidence="3" id="KW-1003">Cell membrane</keyword>
<dbReference type="Proteomes" id="UP000242263">
    <property type="component" value="Unassembled WGS sequence"/>
</dbReference>